<dbReference type="SUPFAM" id="SSF52151">
    <property type="entry name" value="FabD/lysophospholipase-like"/>
    <property type="match status" value="1"/>
</dbReference>
<organism evidence="10 11">
    <name type="scientific">Streptomyces wedmorensis</name>
    <dbReference type="NCBI Taxonomy" id="43759"/>
    <lineage>
        <taxon>Bacteria</taxon>
        <taxon>Bacillati</taxon>
        <taxon>Actinomycetota</taxon>
        <taxon>Actinomycetes</taxon>
        <taxon>Kitasatosporales</taxon>
        <taxon>Streptomycetaceae</taxon>
        <taxon>Streptomyces</taxon>
    </lineage>
</organism>
<dbReference type="Pfam" id="PF02801">
    <property type="entry name" value="Ketoacyl-synt_C"/>
    <property type="match status" value="1"/>
</dbReference>
<dbReference type="Pfam" id="PF16197">
    <property type="entry name" value="KAsynt_C_assoc"/>
    <property type="match status" value="1"/>
</dbReference>
<dbReference type="Pfam" id="PF08990">
    <property type="entry name" value="Docking"/>
    <property type="match status" value="1"/>
</dbReference>
<reference evidence="10 11" key="1">
    <citation type="submission" date="2024-09" db="EMBL/GenBank/DDBJ databases">
        <title>The Natural Products Discovery Center: Release of the First 8490 Sequenced Strains for Exploring Actinobacteria Biosynthetic Diversity.</title>
        <authorList>
            <person name="Kalkreuter E."/>
            <person name="Kautsar S.A."/>
            <person name="Yang D."/>
            <person name="Bader C.D."/>
            <person name="Teijaro C.N."/>
            <person name="Fluegel L."/>
            <person name="Davis C.M."/>
            <person name="Simpson J.R."/>
            <person name="Lauterbach L."/>
            <person name="Steele A.D."/>
            <person name="Gui C."/>
            <person name="Meng S."/>
            <person name="Li G."/>
            <person name="Viehrig K."/>
            <person name="Ye F."/>
            <person name="Su P."/>
            <person name="Kiefer A.F."/>
            <person name="Nichols A."/>
            <person name="Cepeda A.J."/>
            <person name="Yan W."/>
            <person name="Fan B."/>
            <person name="Jiang Y."/>
            <person name="Adhikari A."/>
            <person name="Zheng C.-J."/>
            <person name="Schuster L."/>
            <person name="Cowan T.M."/>
            <person name="Smanski M.J."/>
            <person name="Chevrette M.G."/>
            <person name="De Carvalho L.P.S."/>
            <person name="Shen B."/>
        </authorList>
    </citation>
    <scope>NUCLEOTIDE SEQUENCE [LARGE SCALE GENOMIC DNA]</scope>
    <source>
        <strain evidence="10 11">NPDC056472</strain>
    </source>
</reference>
<accession>A0ABW6ITP9</accession>
<feature type="domain" description="Ketosynthase family 3 (KS3)" evidence="9">
    <location>
        <begin position="27"/>
        <end position="453"/>
    </location>
</feature>
<evidence type="ECO:0000313" key="11">
    <source>
        <dbReference type="Proteomes" id="UP001600424"/>
    </source>
</evidence>
<evidence type="ECO:0000256" key="5">
    <source>
        <dbReference type="ARBA" id="ARBA00023194"/>
    </source>
</evidence>
<dbReference type="InterPro" id="IPR014030">
    <property type="entry name" value="Ketoacyl_synth_N"/>
</dbReference>
<evidence type="ECO:0000256" key="1">
    <source>
        <dbReference type="ARBA" id="ARBA00001957"/>
    </source>
</evidence>
<dbReference type="Gene3D" id="3.40.366.10">
    <property type="entry name" value="Malonyl-Coenzyme A Acyl Carrier Protein, domain 2"/>
    <property type="match status" value="1"/>
</dbReference>
<dbReference type="SMART" id="SM00823">
    <property type="entry name" value="PKS_PP"/>
    <property type="match status" value="1"/>
</dbReference>
<evidence type="ECO:0000259" key="8">
    <source>
        <dbReference type="PROSITE" id="PS50075"/>
    </source>
</evidence>
<dbReference type="Gene3D" id="1.10.1200.10">
    <property type="entry name" value="ACP-like"/>
    <property type="match status" value="1"/>
</dbReference>
<comment type="caution">
    <text evidence="10">The sequence shown here is derived from an EMBL/GenBank/DDBJ whole genome shotgun (WGS) entry which is preliminary data.</text>
</comment>
<dbReference type="InterPro" id="IPR014031">
    <property type="entry name" value="Ketoacyl_synth_C"/>
</dbReference>
<dbReference type="PROSITE" id="PS52004">
    <property type="entry name" value="KS3_2"/>
    <property type="match status" value="1"/>
</dbReference>
<feature type="domain" description="Carrier" evidence="8">
    <location>
        <begin position="952"/>
        <end position="1027"/>
    </location>
</feature>
<proteinExistence type="predicted"/>
<dbReference type="RefSeq" id="WP_386257903.1">
    <property type="nucleotide sequence ID" value="NZ_JBHTRV010000009.1"/>
</dbReference>
<dbReference type="InterPro" id="IPR032821">
    <property type="entry name" value="PKS_assoc"/>
</dbReference>
<evidence type="ECO:0000313" key="10">
    <source>
        <dbReference type="EMBL" id="MFE5981008.1"/>
    </source>
</evidence>
<dbReference type="InterPro" id="IPR016035">
    <property type="entry name" value="Acyl_Trfase/lysoPLipase"/>
</dbReference>
<dbReference type="PROSITE" id="PS00606">
    <property type="entry name" value="KS3_1"/>
    <property type="match status" value="1"/>
</dbReference>
<dbReference type="Gene3D" id="3.40.47.10">
    <property type="match status" value="1"/>
</dbReference>
<dbReference type="CDD" id="cd00833">
    <property type="entry name" value="PKS"/>
    <property type="match status" value="1"/>
</dbReference>
<dbReference type="Gene3D" id="3.30.70.3290">
    <property type="match status" value="1"/>
</dbReference>
<keyword evidence="7" id="KW-0012">Acyltransferase</keyword>
<dbReference type="InterPro" id="IPR050091">
    <property type="entry name" value="PKS_NRPS_Biosynth_Enz"/>
</dbReference>
<keyword evidence="3" id="KW-0597">Phosphoprotein</keyword>
<keyword evidence="2" id="KW-0596">Phosphopantetheine</keyword>
<keyword evidence="6" id="KW-0511">Multifunctional enzyme</keyword>
<dbReference type="InterPro" id="IPR020806">
    <property type="entry name" value="PKS_PP-bd"/>
</dbReference>
<protein>
    <submittedName>
        <fullName evidence="10">Type I polyketide synthase</fullName>
    </submittedName>
</protein>
<evidence type="ECO:0000256" key="3">
    <source>
        <dbReference type="ARBA" id="ARBA00022553"/>
    </source>
</evidence>
<dbReference type="InterPro" id="IPR036736">
    <property type="entry name" value="ACP-like_sf"/>
</dbReference>
<name>A0ABW6ITP9_STRWE</name>
<keyword evidence="11" id="KW-1185">Reference proteome</keyword>
<dbReference type="InterPro" id="IPR009081">
    <property type="entry name" value="PP-bd_ACP"/>
</dbReference>
<sequence length="1109" mass="115789">MREYLKRVLADARRSQNRVRELESASSEPIAIVGMGCRLPGGVSSPEELWRLVDEETDAISGFPEDRGWDLEALYHPDPDHAGTSYTREGGFLDDVAGFDAGFFGVSPSEALAMDPEQRLMLEISWEALERAGLDPATLRGKEVGVFTGTGGGGYRSDDQAVPDGAEAYLMVGSLGSVVSGRVSYVLGMEGPAVTLDTACSSSLVALHLAAQSLRSGDCSLALAGGVTVMSGHRTIVDSSQQRGLAVDGRCKSFAASADGTGLGEGAGVLVLERLSDAVRNGHRVLAVVRGSAVNQDGASNGLTAPNGPSQQRVIRRALANAGLSATEVDVVEAHGTGTVLGDPIEAQAVIATYGQGRDAGEPLWLGSLKSNIGHTQAAAGVAGVIKMVQAMRHGVLPRTLHVDEPTPQVDWSAGAVELLTETRQWPETGHPRRAAVSSFGVSGTNAHVILEQAPLAEQALEQSPEPGVFSGPHVPLLVSGRGQAALAGQAGRLAGFLSEHAEDELTDVARSLVTTRGTLTDRAVIVATDRDEAVSGLEALARDEWAPGVVTAFGGAVKGRTAFVFPGQGAQWVGMGADLLGSSVVFARRMDECARVLDPLTGWSLLEVVRGAGGVSLDAVDVVQPVSFAVMVSLASVWEACGVRADAVVGHSQGEIAAAVVAGVLSLEDAATVVVGRSGLIAARLSGRGGMASIAAGVEQVRALLAGCEGVGIAAVNGPRSVVVAGEQQALTDLITACGAAGIQTRELTLANGVAGHTAQVEEIEEELRAALAGITPRAGTVPFYSTVTGEPVDTTTLDAGYWYRNLRQTVRFEEAIQALAAAGHRAFIEVSTDPILVLGIQDVLSDCVTAPVVVSGTLRRKESGPRRFLAGLAELHVRGVRVDWSAVLGRGDGGRPVGLPTYAFQREQFWLESGSRPVKPAGPMSSTVGAAEQAGLVQRLASASDEDREHTLLGLVRTSAAAVLGSASTAEIAPNRAFGEVGFTSLTAIELRNRLSEITKLRLPSTLIFDYPTPMDLMRHLRDELFATADTEDPILAELRRLEETADELKPDRIESTRIVARLQALATRLQAATGPGSPQESDVMAKLESASADDLFAFIDEEFGTA</sequence>
<evidence type="ECO:0000256" key="2">
    <source>
        <dbReference type="ARBA" id="ARBA00022450"/>
    </source>
</evidence>
<dbReference type="SUPFAM" id="SSF47336">
    <property type="entry name" value="ACP-like"/>
    <property type="match status" value="1"/>
</dbReference>
<keyword evidence="5" id="KW-0045">Antibiotic biosynthesis</keyword>
<evidence type="ECO:0000256" key="7">
    <source>
        <dbReference type="ARBA" id="ARBA00023315"/>
    </source>
</evidence>
<dbReference type="SMART" id="SM00825">
    <property type="entry name" value="PKS_KS"/>
    <property type="match status" value="1"/>
</dbReference>
<dbReference type="Pfam" id="PF00698">
    <property type="entry name" value="Acyl_transf_1"/>
    <property type="match status" value="1"/>
</dbReference>
<gene>
    <name evidence="10" type="ORF">ACFQ63_15000</name>
</gene>
<dbReference type="Pfam" id="PF00109">
    <property type="entry name" value="ketoacyl-synt"/>
    <property type="match status" value="1"/>
</dbReference>
<keyword evidence="4" id="KW-0808">Transferase</keyword>
<comment type="cofactor">
    <cofactor evidence="1">
        <name>pantetheine 4'-phosphate</name>
        <dbReference type="ChEBI" id="CHEBI:47942"/>
    </cofactor>
</comment>
<dbReference type="Proteomes" id="UP001600424">
    <property type="component" value="Unassembled WGS sequence"/>
</dbReference>
<dbReference type="InterPro" id="IPR018201">
    <property type="entry name" value="Ketoacyl_synth_AS"/>
</dbReference>
<dbReference type="InterPro" id="IPR014043">
    <property type="entry name" value="Acyl_transferase_dom"/>
</dbReference>
<dbReference type="InterPro" id="IPR001227">
    <property type="entry name" value="Ac_transferase_dom_sf"/>
</dbReference>
<dbReference type="InterPro" id="IPR016036">
    <property type="entry name" value="Malonyl_transacylase_ACP-bd"/>
</dbReference>
<evidence type="ECO:0000256" key="4">
    <source>
        <dbReference type="ARBA" id="ARBA00022679"/>
    </source>
</evidence>
<dbReference type="SUPFAM" id="SSF55048">
    <property type="entry name" value="Probable ACP-binding domain of malonyl-CoA ACP transacylase"/>
    <property type="match status" value="1"/>
</dbReference>
<dbReference type="PANTHER" id="PTHR43775:SF51">
    <property type="entry name" value="INACTIVE PHENOLPHTHIOCEROL SYNTHESIS POLYKETIDE SYNTHASE TYPE I PKS1-RELATED"/>
    <property type="match status" value="1"/>
</dbReference>
<evidence type="ECO:0000256" key="6">
    <source>
        <dbReference type="ARBA" id="ARBA00023268"/>
    </source>
</evidence>
<dbReference type="EMBL" id="JBHTRV010000009">
    <property type="protein sequence ID" value="MFE5981008.1"/>
    <property type="molecule type" value="Genomic_DNA"/>
</dbReference>
<dbReference type="PANTHER" id="PTHR43775">
    <property type="entry name" value="FATTY ACID SYNTHASE"/>
    <property type="match status" value="1"/>
</dbReference>
<evidence type="ECO:0000259" key="9">
    <source>
        <dbReference type="PROSITE" id="PS52004"/>
    </source>
</evidence>
<dbReference type="PROSITE" id="PS50075">
    <property type="entry name" value="CARRIER"/>
    <property type="match status" value="1"/>
</dbReference>
<dbReference type="SMART" id="SM00827">
    <property type="entry name" value="PKS_AT"/>
    <property type="match status" value="1"/>
</dbReference>
<dbReference type="SUPFAM" id="SSF53901">
    <property type="entry name" value="Thiolase-like"/>
    <property type="match status" value="1"/>
</dbReference>
<dbReference type="InterPro" id="IPR020841">
    <property type="entry name" value="PKS_Beta-ketoAc_synthase_dom"/>
</dbReference>
<dbReference type="InterPro" id="IPR015083">
    <property type="entry name" value="NorB/c/GfsB-D-like_docking"/>
</dbReference>
<dbReference type="InterPro" id="IPR016039">
    <property type="entry name" value="Thiolase-like"/>
</dbReference>
<dbReference type="Pfam" id="PF00550">
    <property type="entry name" value="PP-binding"/>
    <property type="match status" value="1"/>
</dbReference>